<evidence type="ECO:0000256" key="2">
    <source>
        <dbReference type="ARBA" id="ARBA00022741"/>
    </source>
</evidence>
<dbReference type="InterPro" id="IPR011009">
    <property type="entry name" value="Kinase-like_dom_sf"/>
</dbReference>
<comment type="caution">
    <text evidence="12">The sequence shown here is derived from an EMBL/GenBank/DDBJ whole genome shotgun (WGS) entry which is preliminary data.</text>
</comment>
<keyword evidence="1" id="KW-0808">Transferase</keyword>
<evidence type="ECO:0000256" key="8">
    <source>
        <dbReference type="ARBA" id="ARBA00049299"/>
    </source>
</evidence>
<evidence type="ECO:0000256" key="3">
    <source>
        <dbReference type="ARBA" id="ARBA00022777"/>
    </source>
</evidence>
<feature type="region of interest" description="Disordered" evidence="10">
    <location>
        <begin position="370"/>
        <end position="422"/>
    </location>
</feature>
<dbReference type="GO" id="GO:0005524">
    <property type="term" value="F:ATP binding"/>
    <property type="evidence" value="ECO:0007669"/>
    <property type="project" value="UniProtKB-KW"/>
</dbReference>
<dbReference type="PANTHER" id="PTHR48013:SF9">
    <property type="entry name" value="DUAL SPECIFICITY MITOGEN-ACTIVATED PROTEIN KINASE KINASE 5"/>
    <property type="match status" value="1"/>
</dbReference>
<dbReference type="OrthoDB" id="3650329at2759"/>
<feature type="compositionally biased region" description="Polar residues" evidence="10">
    <location>
        <begin position="390"/>
        <end position="422"/>
    </location>
</feature>
<dbReference type="PANTHER" id="PTHR48013">
    <property type="entry name" value="DUAL SPECIFICITY MITOGEN-ACTIVATED PROTEIN KINASE KINASE 5-RELATED"/>
    <property type="match status" value="1"/>
</dbReference>
<gene>
    <name evidence="12" type="ORF">CBER1_02014</name>
</gene>
<dbReference type="Pfam" id="PF00069">
    <property type="entry name" value="Pkinase"/>
    <property type="match status" value="1"/>
</dbReference>
<dbReference type="AlphaFoldDB" id="A0A2S6CMK1"/>
<evidence type="ECO:0000313" key="13">
    <source>
        <dbReference type="Proteomes" id="UP000237631"/>
    </source>
</evidence>
<dbReference type="EC" id="2.7.12.2" evidence="6"/>
<keyword evidence="4" id="KW-0067">ATP-binding</keyword>
<dbReference type="InterPro" id="IPR008271">
    <property type="entry name" value="Ser/Thr_kinase_AS"/>
</dbReference>
<evidence type="ECO:0000256" key="9">
    <source>
        <dbReference type="ARBA" id="ARBA00051693"/>
    </source>
</evidence>
<dbReference type="InterPro" id="IPR000719">
    <property type="entry name" value="Prot_kinase_dom"/>
</dbReference>
<evidence type="ECO:0000256" key="6">
    <source>
        <dbReference type="ARBA" id="ARBA00038999"/>
    </source>
</evidence>
<organism evidence="12 13">
    <name type="scientific">Cercospora berteroae</name>
    <dbReference type="NCBI Taxonomy" id="357750"/>
    <lineage>
        <taxon>Eukaryota</taxon>
        <taxon>Fungi</taxon>
        <taxon>Dikarya</taxon>
        <taxon>Ascomycota</taxon>
        <taxon>Pezizomycotina</taxon>
        <taxon>Dothideomycetes</taxon>
        <taxon>Dothideomycetidae</taxon>
        <taxon>Mycosphaerellales</taxon>
        <taxon>Mycosphaerellaceae</taxon>
        <taxon>Cercospora</taxon>
    </lineage>
</organism>
<dbReference type="GO" id="GO:0004708">
    <property type="term" value="F:MAP kinase kinase activity"/>
    <property type="evidence" value="ECO:0007669"/>
    <property type="project" value="UniProtKB-EC"/>
</dbReference>
<keyword evidence="13" id="KW-1185">Reference proteome</keyword>
<keyword evidence="2" id="KW-0547">Nucleotide-binding</keyword>
<evidence type="ECO:0000256" key="5">
    <source>
        <dbReference type="ARBA" id="ARBA00038035"/>
    </source>
</evidence>
<dbReference type="SUPFAM" id="SSF56112">
    <property type="entry name" value="Protein kinase-like (PK-like)"/>
    <property type="match status" value="1"/>
</dbReference>
<proteinExistence type="inferred from homology"/>
<comment type="catalytic activity">
    <reaction evidence="9">
        <text>L-tyrosyl-[protein] + ATP = O-phospho-L-tyrosyl-[protein] + ADP + H(+)</text>
        <dbReference type="Rhea" id="RHEA:10596"/>
        <dbReference type="Rhea" id="RHEA-COMP:10136"/>
        <dbReference type="Rhea" id="RHEA-COMP:20101"/>
        <dbReference type="ChEBI" id="CHEBI:15378"/>
        <dbReference type="ChEBI" id="CHEBI:30616"/>
        <dbReference type="ChEBI" id="CHEBI:46858"/>
        <dbReference type="ChEBI" id="CHEBI:61978"/>
        <dbReference type="ChEBI" id="CHEBI:456216"/>
        <dbReference type="EC" id="2.7.12.2"/>
    </reaction>
</comment>
<dbReference type="PROSITE" id="PS00108">
    <property type="entry name" value="PROTEIN_KINASE_ST"/>
    <property type="match status" value="1"/>
</dbReference>
<evidence type="ECO:0000256" key="7">
    <source>
        <dbReference type="ARBA" id="ARBA00049014"/>
    </source>
</evidence>
<evidence type="ECO:0000313" key="12">
    <source>
        <dbReference type="EMBL" id="PPJ60976.1"/>
    </source>
</evidence>
<dbReference type="EMBL" id="PNEN01000157">
    <property type="protein sequence ID" value="PPJ60976.1"/>
    <property type="molecule type" value="Genomic_DNA"/>
</dbReference>
<dbReference type="Gene3D" id="1.10.510.10">
    <property type="entry name" value="Transferase(Phosphotransferase) domain 1"/>
    <property type="match status" value="1"/>
</dbReference>
<name>A0A2S6CMK1_9PEZI</name>
<sequence length="621" mass="68402">MPRAADLVLLARLEAQLTETPHTVLTKHIEGDLHTLLERDPRPLGRGGFGEVYREECTEGSPRGSLRAVKLIQRPNARQLRNIDLSRELEAIARFSQPQYEPYFTKCFGWYETSNTVFIAMEFLEHGDLQSCSGNPSPEREMQSIASQVLEGLYFMHSQGYAHRDLKPQNLLVYRPRPHWHIKIADFGLSKRVAESFSSLHTQAGTQGYMAPEVMGLLDDDDSDDGLTPSYTTAVDIWALGVVTFYMLTGHLPFPASDLRPLERYIRGKTSFPIQVLRDEKISDAGCTWVESCMAPSPPDRPSAGYSRRHDWPMGRKLSISATEALQSSIASSGIATASWTAPDSTFDADDTQAAADNIVTLGNTVSVEAPVHNASKKTEGSETSSSASPRSLEQATQAHIPKSASSLHTTSETPTGDSEDTVMQQHNTVDAQIPGHQYPSSLWTQHVTLSADDEVIGTICGTNCSPQRVWLCLWSTDTGKLLLNQSLELQASRIRDKSTLESFASGPSALVVALLTDDSRIHVWSLTHNGTQQSPPVSVYVEPSYSSQRDFLQFSRNGKLLVHHGKMARIFDPGSMSLVRAVDLDLDDSSYGSQTITPDGQFLAYTSPARYGTNCGRPRL</sequence>
<protein>
    <recommendedName>
        <fullName evidence="6">mitogen-activated protein kinase kinase</fullName>
        <ecNumber evidence="6">2.7.12.2</ecNumber>
    </recommendedName>
</protein>
<dbReference type="SMART" id="SM00220">
    <property type="entry name" value="S_TKc"/>
    <property type="match status" value="1"/>
</dbReference>
<dbReference type="Proteomes" id="UP000237631">
    <property type="component" value="Unassembled WGS sequence"/>
</dbReference>
<evidence type="ECO:0000259" key="11">
    <source>
        <dbReference type="PROSITE" id="PS50011"/>
    </source>
</evidence>
<feature type="domain" description="Protein kinase" evidence="11">
    <location>
        <begin position="38"/>
        <end position="313"/>
    </location>
</feature>
<evidence type="ECO:0000256" key="1">
    <source>
        <dbReference type="ARBA" id="ARBA00022679"/>
    </source>
</evidence>
<comment type="catalytic activity">
    <reaction evidence="8">
        <text>L-threonyl-[protein] + ATP = O-phospho-L-threonyl-[protein] + ADP + H(+)</text>
        <dbReference type="Rhea" id="RHEA:46608"/>
        <dbReference type="Rhea" id="RHEA-COMP:11060"/>
        <dbReference type="Rhea" id="RHEA-COMP:11605"/>
        <dbReference type="ChEBI" id="CHEBI:15378"/>
        <dbReference type="ChEBI" id="CHEBI:30013"/>
        <dbReference type="ChEBI" id="CHEBI:30616"/>
        <dbReference type="ChEBI" id="CHEBI:61977"/>
        <dbReference type="ChEBI" id="CHEBI:456216"/>
        <dbReference type="EC" id="2.7.12.2"/>
    </reaction>
</comment>
<comment type="similarity">
    <text evidence="5">Belongs to the protein kinase superfamily. STE Ser/Thr protein kinase family. MAP kinase kinase subfamily.</text>
</comment>
<dbReference type="InterPro" id="IPR011047">
    <property type="entry name" value="Quinoprotein_ADH-like_sf"/>
</dbReference>
<keyword evidence="3" id="KW-0418">Kinase</keyword>
<evidence type="ECO:0000256" key="10">
    <source>
        <dbReference type="SAM" id="MobiDB-lite"/>
    </source>
</evidence>
<accession>A0A2S6CMK1</accession>
<dbReference type="PROSITE" id="PS50011">
    <property type="entry name" value="PROTEIN_KINASE_DOM"/>
    <property type="match status" value="1"/>
</dbReference>
<evidence type="ECO:0000256" key="4">
    <source>
        <dbReference type="ARBA" id="ARBA00022840"/>
    </source>
</evidence>
<comment type="catalytic activity">
    <reaction evidence="7">
        <text>L-seryl-[protein] + ATP = O-phospho-L-seryl-[protein] + ADP + H(+)</text>
        <dbReference type="Rhea" id="RHEA:17989"/>
        <dbReference type="Rhea" id="RHEA-COMP:9863"/>
        <dbReference type="Rhea" id="RHEA-COMP:11604"/>
        <dbReference type="ChEBI" id="CHEBI:15378"/>
        <dbReference type="ChEBI" id="CHEBI:29999"/>
        <dbReference type="ChEBI" id="CHEBI:30616"/>
        <dbReference type="ChEBI" id="CHEBI:83421"/>
        <dbReference type="ChEBI" id="CHEBI:456216"/>
        <dbReference type="EC" id="2.7.12.2"/>
    </reaction>
</comment>
<dbReference type="STRING" id="357750.A0A2S6CMK1"/>
<reference evidence="13" key="1">
    <citation type="journal article" date="2017" name="bioRxiv">
        <title>Conservation of a gene cluster reveals novel cercosporin biosynthetic mechanisms and extends production to the genus Colletotrichum.</title>
        <authorList>
            <person name="de Jonge R."/>
            <person name="Ebert M.K."/>
            <person name="Huitt-Roehl C.R."/>
            <person name="Pal P."/>
            <person name="Suttle J.C."/>
            <person name="Spanner R.E."/>
            <person name="Neubauer J.D."/>
            <person name="Jurick W.M.II."/>
            <person name="Stott K.A."/>
            <person name="Secor G.A."/>
            <person name="Thomma B.P.H.J."/>
            <person name="Van de Peer Y."/>
            <person name="Townsend C.A."/>
            <person name="Bolton M.D."/>
        </authorList>
    </citation>
    <scope>NUCLEOTIDE SEQUENCE [LARGE SCALE GENOMIC DNA]</scope>
    <source>
        <strain evidence="13">CBS538.71</strain>
    </source>
</reference>
<dbReference type="SUPFAM" id="SSF50998">
    <property type="entry name" value="Quinoprotein alcohol dehydrogenase-like"/>
    <property type="match status" value="1"/>
</dbReference>